<dbReference type="Gene3D" id="4.10.1000.10">
    <property type="entry name" value="Zinc finger, CCCH-type"/>
    <property type="match status" value="2"/>
</dbReference>
<evidence type="ECO:0000259" key="10">
    <source>
        <dbReference type="PROSITE" id="PS50103"/>
    </source>
</evidence>
<dbReference type="OrthoDB" id="3247158at2759"/>
<reference evidence="12 13" key="1">
    <citation type="submission" date="2013-09" db="EMBL/GenBank/DDBJ databases">
        <title>Corchorus capsularis genome sequencing.</title>
        <authorList>
            <person name="Alam M."/>
            <person name="Haque M.S."/>
            <person name="Islam M.S."/>
            <person name="Emdad E.M."/>
            <person name="Islam M.M."/>
            <person name="Ahmed B."/>
            <person name="Halim A."/>
            <person name="Hossen Q.M.M."/>
            <person name="Hossain M.Z."/>
            <person name="Ahmed R."/>
            <person name="Khan M.M."/>
            <person name="Islam R."/>
            <person name="Rashid M.M."/>
            <person name="Khan S.A."/>
            <person name="Rahman M.S."/>
            <person name="Alam M."/>
        </authorList>
    </citation>
    <scope>NUCLEOTIDE SEQUENCE [LARGE SCALE GENOMIC DNA]</scope>
    <source>
        <strain evidence="13">cv. CVL-1</strain>
        <tissue evidence="12">Whole seedling</tissue>
    </source>
</reference>
<comment type="caution">
    <text evidence="12">The sequence shown here is derived from an EMBL/GenBank/DDBJ whole genome shotgun (WGS) entry which is preliminary data.</text>
</comment>
<feature type="domain" description="C3H1-type" evidence="10">
    <location>
        <begin position="613"/>
        <end position="641"/>
    </location>
</feature>
<evidence type="ECO:0000313" key="12">
    <source>
        <dbReference type="EMBL" id="OMO91239.1"/>
    </source>
</evidence>
<proteinExistence type="inferred from homology"/>
<dbReference type="PANTHER" id="PTHR46156">
    <property type="entry name" value="CCCH ZINGC FINGER"/>
    <property type="match status" value="1"/>
</dbReference>
<feature type="region of interest" description="Disordered" evidence="9">
    <location>
        <begin position="86"/>
        <end position="108"/>
    </location>
</feature>
<dbReference type="InterPro" id="IPR000571">
    <property type="entry name" value="Znf_CCCH"/>
</dbReference>
<keyword evidence="8" id="KW-0804">Transcription</keyword>
<evidence type="ECO:0000256" key="7">
    <source>
        <dbReference type="PROSITE-ProRule" id="PRU00723"/>
    </source>
</evidence>
<feature type="zinc finger region" description="C3H1-type" evidence="7">
    <location>
        <begin position="613"/>
        <end position="641"/>
    </location>
</feature>
<evidence type="ECO:0000256" key="9">
    <source>
        <dbReference type="SAM" id="MobiDB-lite"/>
    </source>
</evidence>
<feature type="region of interest" description="Disordered" evidence="9">
    <location>
        <begin position="880"/>
        <end position="921"/>
    </location>
</feature>
<dbReference type="GO" id="GO:0003677">
    <property type="term" value="F:DNA binding"/>
    <property type="evidence" value="ECO:0007669"/>
    <property type="project" value="UniProtKB-KW"/>
</dbReference>
<sequence>MTSSTVITKPRTWHRTNDSSASSAPLSANKPSFTAQTQMPRMAPAAATSYIRKGNTLVRKPVSVPTLSQPQASVYRRDSRVVDELKTKKGAGPNSKADSVDLRTGDGNAPFERPATPPLFSFPKVPNPTSNSSTLPVPSFSGFCETTTNHATSMEVTDVIVNSPEDGLNASRTPDSTGADQNESNLAPSSAKRVMYVKPKSNQLVATSDCGRACTLNNQPFSVSSDGYYKKRKNQLIRTALETHSNEAVNVSGGKRRSNKGQGLNEFVSFAVVVKAHKPSKFSLVWTLQSARLSNNDGYSLRHPKVLPHLFPWKRMTYWRSFKLNSVSSCNSSLSTISRKMLLLRKRNTVYTRSINGFSIRKSKVLSVGGSSLKWSKSIETLSRKANEEATLAVAEAERKKRERNHTISGTGKRGYSFRERIFRIGSVRYKMDSSRRSLQRISDDESSCSAGQPSENNVKIPRRLMIGNDEYVRIGNGNQLVRNPKKRTRVLASEKVRWSLHTARLRLVKKKKYCQFFTRFGKCNKDDGKCPYIHDPSKIAVCTKFLKGLCTNPNCELTHKVIPDRMPDCSYYLQGLCTNENCPYRHVHVNPNASTCEGFLKGYCADGNECRKKHSYVCPSFEVTGSCPHGSKCKLHHPKKRSRTKKSKRSMEHKNAYGRYFGIDILEPKRVVSETERHQALDDDDNFCNVKFSDYICLDVSDDEAGEVHRVINDQMAFGDNDSSDIQLDDPDELIKPIRIMNRPSSPKARRFSFTLIKMNVERLQKMAGAVRTGGKGSMRRKKKAVHKTTTTDDKRLQSTLKRIGVNAIPAIEEVNIFKDDVVIQFLNPKVQASIAANTWVVSGSPQTKKLQDILPGIINQLGPDNLDNLRKLAEQFQKQVPPAGAGAATTQEEDDDDVPELVPGETFEAAAEEEGQAAK</sequence>
<keyword evidence="2 7" id="KW-0479">Metal-binding</keyword>
<keyword evidence="4 7" id="KW-0863">Zinc-finger</keyword>
<dbReference type="EMBL" id="AWWV01008344">
    <property type="protein sequence ID" value="OMO91239.1"/>
    <property type="molecule type" value="Genomic_DNA"/>
</dbReference>
<feature type="region of interest" description="Disordered" evidence="9">
    <location>
        <begin position="164"/>
        <end position="190"/>
    </location>
</feature>
<evidence type="ECO:0000256" key="5">
    <source>
        <dbReference type="ARBA" id="ARBA00022833"/>
    </source>
</evidence>
<dbReference type="FunFam" id="4.10.1000.10:FF:000022">
    <property type="entry name" value="Zinc finger CCCH domain-containing protein 7"/>
    <property type="match status" value="1"/>
</dbReference>
<dbReference type="FunFam" id="4.10.1000.10:FF:000008">
    <property type="entry name" value="zinc finger CCCH domain-containing protein 3"/>
    <property type="match status" value="1"/>
</dbReference>
<feature type="zinc finger region" description="C3H1-type" evidence="7">
    <location>
        <begin position="564"/>
        <end position="590"/>
    </location>
</feature>
<evidence type="ECO:0000256" key="4">
    <source>
        <dbReference type="ARBA" id="ARBA00022771"/>
    </source>
</evidence>
<dbReference type="PROSITE" id="PS51151">
    <property type="entry name" value="NAC_AB"/>
    <property type="match status" value="1"/>
</dbReference>
<feature type="domain" description="C3H1-type" evidence="10">
    <location>
        <begin position="510"/>
        <end position="538"/>
    </location>
</feature>
<dbReference type="Pfam" id="PF00642">
    <property type="entry name" value="zf-CCCH"/>
    <property type="match status" value="1"/>
</dbReference>
<evidence type="ECO:0000256" key="8">
    <source>
        <dbReference type="RuleBase" id="RU361272"/>
    </source>
</evidence>
<accession>A0A1R3J8T1</accession>
<dbReference type="STRING" id="210143.A0A1R3J8T1"/>
<organism evidence="12 13">
    <name type="scientific">Corchorus capsularis</name>
    <name type="common">Jute</name>
    <dbReference type="NCBI Taxonomy" id="210143"/>
    <lineage>
        <taxon>Eukaryota</taxon>
        <taxon>Viridiplantae</taxon>
        <taxon>Streptophyta</taxon>
        <taxon>Embryophyta</taxon>
        <taxon>Tracheophyta</taxon>
        <taxon>Spermatophyta</taxon>
        <taxon>Magnoliopsida</taxon>
        <taxon>eudicotyledons</taxon>
        <taxon>Gunneridae</taxon>
        <taxon>Pentapetalae</taxon>
        <taxon>rosids</taxon>
        <taxon>malvids</taxon>
        <taxon>Malvales</taxon>
        <taxon>Malvaceae</taxon>
        <taxon>Grewioideae</taxon>
        <taxon>Apeibeae</taxon>
        <taxon>Corchorus</taxon>
    </lineage>
</organism>
<feature type="compositionally biased region" description="Acidic residues" evidence="9">
    <location>
        <begin position="912"/>
        <end position="921"/>
    </location>
</feature>
<dbReference type="SMART" id="SM00356">
    <property type="entry name" value="ZnF_C3H1"/>
    <property type="match status" value="5"/>
</dbReference>
<evidence type="ECO:0000256" key="6">
    <source>
        <dbReference type="ARBA" id="ARBA00023125"/>
    </source>
</evidence>
<feature type="domain" description="C3H1-type" evidence="10">
    <location>
        <begin position="564"/>
        <end position="590"/>
    </location>
</feature>
<comment type="subunit">
    <text evidence="8">Part of the nascent polypeptide-associated complex (NAC).</text>
</comment>
<dbReference type="GO" id="GO:0005634">
    <property type="term" value="C:nucleus"/>
    <property type="evidence" value="ECO:0007669"/>
    <property type="project" value="UniProtKB-ARBA"/>
</dbReference>
<evidence type="ECO:0000256" key="2">
    <source>
        <dbReference type="ARBA" id="ARBA00022723"/>
    </source>
</evidence>
<dbReference type="PROSITE" id="PS50103">
    <property type="entry name" value="ZF_C3H1"/>
    <property type="match status" value="3"/>
</dbReference>
<dbReference type="FunFam" id="2.20.70.30:FF:000001">
    <property type="entry name" value="Transcription factor BTF3 homolog"/>
    <property type="match status" value="1"/>
</dbReference>
<evidence type="ECO:0000256" key="1">
    <source>
        <dbReference type="ARBA" id="ARBA00005296"/>
    </source>
</evidence>
<keyword evidence="3" id="KW-0677">Repeat</keyword>
<keyword evidence="8" id="KW-0805">Transcription regulation</keyword>
<gene>
    <name evidence="12" type="ORF">CCACVL1_07183</name>
</gene>
<feature type="region of interest" description="Disordered" evidence="9">
    <location>
        <begin position="1"/>
        <end position="40"/>
    </location>
</feature>
<dbReference type="Gramene" id="OMO91239">
    <property type="protein sequence ID" value="OMO91239"/>
    <property type="gene ID" value="CCACVL1_07183"/>
</dbReference>
<feature type="compositionally biased region" description="Polar residues" evidence="9">
    <location>
        <begin position="18"/>
        <end position="39"/>
    </location>
</feature>
<keyword evidence="6" id="KW-0238">DNA-binding</keyword>
<comment type="similarity">
    <text evidence="1 8">Belongs to the NAC-beta family.</text>
</comment>
<dbReference type="CDD" id="cd22055">
    <property type="entry name" value="NAC_BTF3"/>
    <property type="match status" value="1"/>
</dbReference>
<dbReference type="GO" id="GO:0008270">
    <property type="term" value="F:zinc ion binding"/>
    <property type="evidence" value="ECO:0007669"/>
    <property type="project" value="UniProtKB-KW"/>
</dbReference>
<feature type="compositionally biased region" description="Polar residues" evidence="9">
    <location>
        <begin position="170"/>
        <end position="188"/>
    </location>
</feature>
<dbReference type="Gene3D" id="2.20.70.30">
    <property type="entry name" value="Nascent polypeptide-associated complex domain"/>
    <property type="match status" value="1"/>
</dbReference>
<feature type="zinc finger region" description="C3H1-type" evidence="7">
    <location>
        <begin position="510"/>
        <end position="538"/>
    </location>
</feature>
<evidence type="ECO:0000313" key="13">
    <source>
        <dbReference type="Proteomes" id="UP000188268"/>
    </source>
</evidence>
<evidence type="ECO:0000259" key="11">
    <source>
        <dbReference type="PROSITE" id="PS51151"/>
    </source>
</evidence>
<dbReference type="PANTHER" id="PTHR46156:SF1">
    <property type="entry name" value="ZINC FINGER CCCH DOMAIN-CONTAINING PROTEIN 3"/>
    <property type="match status" value="1"/>
</dbReference>
<dbReference type="Proteomes" id="UP000188268">
    <property type="component" value="Unassembled WGS sequence"/>
</dbReference>
<keyword evidence="5 7" id="KW-0862">Zinc</keyword>
<dbReference type="InterPro" id="IPR038187">
    <property type="entry name" value="NAC_A/B_dom_sf"/>
</dbReference>
<dbReference type="InterPro" id="IPR002715">
    <property type="entry name" value="Nas_poly-pep-assoc_cplx_dom"/>
</dbReference>
<evidence type="ECO:0000256" key="3">
    <source>
        <dbReference type="ARBA" id="ARBA00022737"/>
    </source>
</evidence>
<name>A0A1R3J8T1_COCAP</name>
<dbReference type="Pfam" id="PF01849">
    <property type="entry name" value="NAC"/>
    <property type="match status" value="1"/>
</dbReference>
<dbReference type="AlphaFoldDB" id="A0A1R3J8T1"/>
<feature type="compositionally biased region" description="Low complexity" evidence="9">
    <location>
        <begin position="902"/>
        <end position="911"/>
    </location>
</feature>
<protein>
    <recommendedName>
        <fullName evidence="8">Nascent polypeptide-associated complex subunit beta</fullName>
    </recommendedName>
</protein>
<dbReference type="SMART" id="SM01407">
    <property type="entry name" value="NAC"/>
    <property type="match status" value="1"/>
</dbReference>
<keyword evidence="13" id="KW-1185">Reference proteome</keyword>
<feature type="domain" description="NAC-A/B" evidence="11">
    <location>
        <begin position="792"/>
        <end position="856"/>
    </location>
</feature>